<reference evidence="4 5" key="1">
    <citation type="submission" date="2020-08" db="EMBL/GenBank/DDBJ databases">
        <title>Sphingobacterium sp. DN00404 isolated from aquaculture water.</title>
        <authorList>
            <person name="Zhang M."/>
        </authorList>
    </citation>
    <scope>NUCLEOTIDE SEQUENCE [LARGE SCALE GENOMIC DNA]</scope>
    <source>
        <strain evidence="4 5">DN00404</strain>
    </source>
</reference>
<evidence type="ECO:0000256" key="1">
    <source>
        <dbReference type="SAM" id="Phobius"/>
    </source>
</evidence>
<keyword evidence="1" id="KW-0472">Membrane</keyword>
<keyword evidence="1" id="KW-1133">Transmembrane helix</keyword>
<protein>
    <submittedName>
        <fullName evidence="4">FecR family protein</fullName>
    </submittedName>
</protein>
<dbReference type="Pfam" id="PF16344">
    <property type="entry name" value="FecR_C"/>
    <property type="match status" value="1"/>
</dbReference>
<proteinExistence type="predicted"/>
<dbReference type="RefSeq" id="WP_190992305.1">
    <property type="nucleotide sequence ID" value="NZ_JACOIK010000001.1"/>
</dbReference>
<dbReference type="InterPro" id="IPR032508">
    <property type="entry name" value="FecR_C"/>
</dbReference>
<evidence type="ECO:0000313" key="5">
    <source>
        <dbReference type="Proteomes" id="UP000602759"/>
    </source>
</evidence>
<dbReference type="PANTHER" id="PTHR30273">
    <property type="entry name" value="PERIPLASMIC SIGNAL SENSOR AND SIGMA FACTOR ACTIVATOR FECR-RELATED"/>
    <property type="match status" value="1"/>
</dbReference>
<dbReference type="Pfam" id="PF04773">
    <property type="entry name" value="FecR"/>
    <property type="match status" value="1"/>
</dbReference>
<dbReference type="InterPro" id="IPR012373">
    <property type="entry name" value="Ferrdict_sens_TM"/>
</dbReference>
<dbReference type="Proteomes" id="UP000602759">
    <property type="component" value="Unassembled WGS sequence"/>
</dbReference>
<dbReference type="EMBL" id="JACOIK010000001">
    <property type="protein sequence ID" value="MBD1431267.1"/>
    <property type="molecule type" value="Genomic_DNA"/>
</dbReference>
<keyword evidence="1" id="KW-0812">Transmembrane</keyword>
<dbReference type="Gene3D" id="3.55.50.30">
    <property type="match status" value="1"/>
</dbReference>
<accession>A0ABR7YIW4</accession>
<dbReference type="PANTHER" id="PTHR30273:SF2">
    <property type="entry name" value="PROTEIN FECR"/>
    <property type="match status" value="1"/>
</dbReference>
<dbReference type="PIRSF" id="PIRSF018266">
    <property type="entry name" value="FecR"/>
    <property type="match status" value="1"/>
</dbReference>
<comment type="caution">
    <text evidence="4">The sequence shown here is derived from an EMBL/GenBank/DDBJ whole genome shotgun (WGS) entry which is preliminary data.</text>
</comment>
<dbReference type="InterPro" id="IPR006860">
    <property type="entry name" value="FecR"/>
</dbReference>
<keyword evidence="5" id="KW-1185">Reference proteome</keyword>
<evidence type="ECO:0000313" key="4">
    <source>
        <dbReference type="EMBL" id="MBD1431267.1"/>
    </source>
</evidence>
<feature type="domain" description="Protein FecR C-terminal" evidence="3">
    <location>
        <begin position="317"/>
        <end position="381"/>
    </location>
</feature>
<dbReference type="Gene3D" id="2.60.120.1440">
    <property type="match status" value="1"/>
</dbReference>
<gene>
    <name evidence="4" type="ORF">H8B06_00380</name>
</gene>
<sequence>MGKTAEDMMEQFLFHAELMAIAKENNEEKLATFLDRHPGQEQVIRQAFLLLQNLKIEEEEVSEQLIEADYQRLRKQTSRTKIRKMYLWIASPAACILLVLFSLWFKKTTSDSSAIRKDVLILLDSMNVDTGSVYLANGQSQVYITDEKTIQQTAEGGIAIHDQDLLQSADIKSDFLQLVVPRGKRTTINFNDGTRVWVNSGTKLIYPKKFASDTRDIFVDGEVYLEVAKDTNRPFFVHTKHIDVRVLGTKFNVNAYSSEEEMSVVLAEGSVDVLAKDAQKSGILKPSQGFFIKNDEVKIHAVDAYAYISWKDNVMKINRQPLHIILNRLSRHYAVKFHVDKDLSNERYTGTLKLNESLDKVLNSLSFSTAFTYVREGDDIYLKF</sequence>
<feature type="domain" description="FecR protein" evidence="2">
    <location>
        <begin position="180"/>
        <end position="271"/>
    </location>
</feature>
<organism evidence="4 5">
    <name type="scientific">Sphingobacterium micropteri</name>
    <dbReference type="NCBI Taxonomy" id="2763501"/>
    <lineage>
        <taxon>Bacteria</taxon>
        <taxon>Pseudomonadati</taxon>
        <taxon>Bacteroidota</taxon>
        <taxon>Sphingobacteriia</taxon>
        <taxon>Sphingobacteriales</taxon>
        <taxon>Sphingobacteriaceae</taxon>
        <taxon>Sphingobacterium</taxon>
    </lineage>
</organism>
<name>A0ABR7YIW4_9SPHI</name>
<evidence type="ECO:0000259" key="3">
    <source>
        <dbReference type="Pfam" id="PF16344"/>
    </source>
</evidence>
<feature type="transmembrane region" description="Helical" evidence="1">
    <location>
        <begin position="85"/>
        <end position="105"/>
    </location>
</feature>
<evidence type="ECO:0000259" key="2">
    <source>
        <dbReference type="Pfam" id="PF04773"/>
    </source>
</evidence>